<dbReference type="GO" id="GO:0003677">
    <property type="term" value="F:DNA binding"/>
    <property type="evidence" value="ECO:0007669"/>
    <property type="project" value="UniProtKB-KW"/>
</dbReference>
<gene>
    <name evidence="1" type="ORF">QP939_02765</name>
</gene>
<evidence type="ECO:0000313" key="1">
    <source>
        <dbReference type="EMBL" id="WIV57628.1"/>
    </source>
</evidence>
<name>A0ABY8XPS0_9PSEU</name>
<reference evidence="1 2" key="1">
    <citation type="submission" date="2023-06" db="EMBL/GenBank/DDBJ databases">
        <authorList>
            <person name="Oyuntsetseg B."/>
            <person name="Kim S.B."/>
        </authorList>
    </citation>
    <scope>NUCLEOTIDE SEQUENCE [LARGE SCALE GENOMIC DNA]</scope>
    <source>
        <strain evidence="1 2">2-2</strain>
    </source>
</reference>
<accession>A0ABY8XPS0</accession>
<keyword evidence="1" id="KW-0238">DNA-binding</keyword>
<sequence>MASWDDVGRIARGLPEVAEDDLEALGARALSARAPAGPMLCAYVPDVGIMDALIADDPVSFFTTPHFRGFPAVEAWLCRAPKLLAKNWLEKRHSM</sequence>
<organism evidence="1 2">
    <name type="scientific">Amycolatopsis nalaikhensis</name>
    <dbReference type="NCBI Taxonomy" id="715472"/>
    <lineage>
        <taxon>Bacteria</taxon>
        <taxon>Bacillati</taxon>
        <taxon>Actinomycetota</taxon>
        <taxon>Actinomycetes</taxon>
        <taxon>Pseudonocardiales</taxon>
        <taxon>Pseudonocardiaceae</taxon>
        <taxon>Amycolatopsis</taxon>
    </lineage>
</organism>
<evidence type="ECO:0000313" key="2">
    <source>
        <dbReference type="Proteomes" id="UP001227101"/>
    </source>
</evidence>
<dbReference type="Proteomes" id="UP001227101">
    <property type="component" value="Chromosome"/>
</dbReference>
<proteinExistence type="predicted"/>
<dbReference type="EMBL" id="CP127173">
    <property type="protein sequence ID" value="WIV57628.1"/>
    <property type="molecule type" value="Genomic_DNA"/>
</dbReference>
<dbReference type="RefSeq" id="WP_285454922.1">
    <property type="nucleotide sequence ID" value="NZ_CP127173.1"/>
</dbReference>
<protein>
    <submittedName>
        <fullName evidence="1">MmcQ/YjbR family DNA-binding protein</fullName>
    </submittedName>
</protein>
<keyword evidence="2" id="KW-1185">Reference proteome</keyword>